<reference evidence="4" key="1">
    <citation type="submission" date="2015-05" db="EMBL/GenBank/DDBJ databases">
        <authorList>
            <consortium name="Pathogen Informatics"/>
        </authorList>
    </citation>
    <scope>NUCLEOTIDE SEQUENCE [LARGE SCALE GENOMIC DNA]</scope>
    <source>
        <strain evidence="4">M72</strain>
    </source>
</reference>
<name>A0A0M6WT01_9FIRM</name>
<keyword evidence="4" id="KW-1185">Reference proteome</keyword>
<evidence type="ECO:0000313" key="4">
    <source>
        <dbReference type="Proteomes" id="UP000049979"/>
    </source>
</evidence>
<keyword evidence="2" id="KW-0732">Signal</keyword>
<feature type="chain" id="PRO_5039031634" evidence="2">
    <location>
        <begin position="21"/>
        <end position="71"/>
    </location>
</feature>
<gene>
    <name evidence="3" type="ORF">M72_10431</name>
</gene>
<dbReference type="STRING" id="301302.ERS852420_02360"/>
<dbReference type="Proteomes" id="UP000049979">
    <property type="component" value="Unassembled WGS sequence"/>
</dbReference>
<dbReference type="RefSeq" id="WP_055068320.1">
    <property type="nucleotide sequence ID" value="NZ_CP173697.1"/>
</dbReference>
<dbReference type="AlphaFoldDB" id="A0A0M6WT01"/>
<sequence>MKKMTAFVMALALVCTNVPANLHVQTGTETVYAAQETAINSEQDLIAMQNNPKGKSVEKRLQDAAIPEISQ</sequence>
<feature type="signal peptide" evidence="2">
    <location>
        <begin position="1"/>
        <end position="20"/>
    </location>
</feature>
<organism evidence="3 4">
    <name type="scientific">Roseburia faecis</name>
    <dbReference type="NCBI Taxonomy" id="301302"/>
    <lineage>
        <taxon>Bacteria</taxon>
        <taxon>Bacillati</taxon>
        <taxon>Bacillota</taxon>
        <taxon>Clostridia</taxon>
        <taxon>Lachnospirales</taxon>
        <taxon>Lachnospiraceae</taxon>
        <taxon>Roseburia</taxon>
    </lineage>
</organism>
<evidence type="ECO:0000256" key="2">
    <source>
        <dbReference type="SAM" id="SignalP"/>
    </source>
</evidence>
<dbReference type="EMBL" id="CVRR01000037">
    <property type="protein sequence ID" value="CRL40781.1"/>
    <property type="molecule type" value="Genomic_DNA"/>
</dbReference>
<feature type="region of interest" description="Disordered" evidence="1">
    <location>
        <begin position="49"/>
        <end position="71"/>
    </location>
</feature>
<evidence type="ECO:0000256" key="1">
    <source>
        <dbReference type="SAM" id="MobiDB-lite"/>
    </source>
</evidence>
<proteinExistence type="predicted"/>
<accession>A0A0M6WT01</accession>
<evidence type="ECO:0000313" key="3">
    <source>
        <dbReference type="EMBL" id="CRL40781.1"/>
    </source>
</evidence>
<protein>
    <submittedName>
        <fullName evidence="3">Uncharacterized protein</fullName>
    </submittedName>
</protein>